<dbReference type="Pfam" id="PF21683">
    <property type="entry name" value="GpP-like_1st"/>
    <property type="match status" value="1"/>
</dbReference>
<dbReference type="AlphaFoldDB" id="F7VHM1"/>
<protein>
    <submittedName>
        <fullName evidence="4">Mu P family protein</fullName>
    </submittedName>
</protein>
<accession>F7VHM1</accession>
<feature type="domain" description="Baseplate hub protein gp44/GpP-like second" evidence="3">
    <location>
        <begin position="127"/>
        <end position="192"/>
    </location>
</feature>
<dbReference type="InterPro" id="IPR023399">
    <property type="entry name" value="Baseplate-like_2-layer_sand"/>
</dbReference>
<evidence type="ECO:0000259" key="3">
    <source>
        <dbReference type="Pfam" id="PF22255"/>
    </source>
</evidence>
<dbReference type="SUPFAM" id="SSF69279">
    <property type="entry name" value="Phage tail proteins"/>
    <property type="match status" value="2"/>
</dbReference>
<proteinExistence type="predicted"/>
<gene>
    <name evidence="4" type="ORF">ATPR_2870</name>
</gene>
<dbReference type="Pfam" id="PF21929">
    <property type="entry name" value="GpP_4th"/>
    <property type="match status" value="1"/>
</dbReference>
<evidence type="ECO:0000259" key="1">
    <source>
        <dbReference type="Pfam" id="PF21683"/>
    </source>
</evidence>
<dbReference type="InterPro" id="IPR049354">
    <property type="entry name" value="GpP-like_N"/>
</dbReference>
<evidence type="ECO:0000259" key="2">
    <source>
        <dbReference type="Pfam" id="PF21929"/>
    </source>
</evidence>
<evidence type="ECO:0000313" key="4">
    <source>
        <dbReference type="EMBL" id="GAA09866.1"/>
    </source>
</evidence>
<feature type="domain" description="Baseplate hub protein gp44/GpP-like C-terminal" evidence="2">
    <location>
        <begin position="273"/>
        <end position="356"/>
    </location>
</feature>
<dbReference type="Gene3D" id="2.30.300.10">
    <property type="entry name" value="Baseplate protein-like domain - beta roll fold"/>
    <property type="match status" value="1"/>
</dbReference>
<dbReference type="EMBL" id="BABS01000132">
    <property type="protein sequence ID" value="GAA09866.1"/>
    <property type="molecule type" value="Genomic_DNA"/>
</dbReference>
<dbReference type="Pfam" id="PF22255">
    <property type="entry name" value="Gp44-like_2nd"/>
    <property type="match status" value="1"/>
</dbReference>
<name>F7VHM1_9PROT</name>
<sequence>MSDSVTTVTGKRTWKPQDNGLYVKIGNTIFNNFSSFQFSRDIEQVPSTFQMEVPIDGSTIPSGIQDNQQCTIYKNKKQVFHGYMEVFSTSMSGNKQHGMFISGRSKLRDLCDPNPEIAGTAINNVQGMSDLCQVLCDTYGIKFQNLSKTPDKTAWNSVPFNLGDTAFSVISRYARYEGKLLYDNGYGDLIVNDCSSDIVCTFNENSQITNATYQSDLTQRFKEYHVYWQPFTTQSQTGLPPVMKALDPEPTIWSGVERTKVIINSTSDEDGSIAQRLANWEANRNYGRSKQVYITVPDWKDSDVLYDVNQLCEVNLPYLNVYNMKMIISSVSYSYSNEQGSTVTLVLYPREAFMFEPVSLFTSNPALQSLPQDSGSKTT</sequence>
<dbReference type="InterPro" id="IPR053982">
    <property type="entry name" value="Gp44/GpP-like_C"/>
</dbReference>
<organism evidence="4 5">
    <name type="scientific">Acetobacter tropicalis NBRC 101654</name>
    <dbReference type="NCBI Taxonomy" id="749388"/>
    <lineage>
        <taxon>Bacteria</taxon>
        <taxon>Pseudomonadati</taxon>
        <taxon>Pseudomonadota</taxon>
        <taxon>Alphaproteobacteria</taxon>
        <taxon>Acetobacterales</taxon>
        <taxon>Acetobacteraceae</taxon>
        <taxon>Acetobacter</taxon>
    </lineage>
</organism>
<feature type="domain" description="Baseplate hub protein gp44-like N-terminal" evidence="1">
    <location>
        <begin position="23"/>
        <end position="105"/>
    </location>
</feature>
<evidence type="ECO:0000313" key="5">
    <source>
        <dbReference type="Proteomes" id="UP000004319"/>
    </source>
</evidence>
<dbReference type="InterPro" id="IPR053981">
    <property type="entry name" value="Gp44/GpP-like_2nd"/>
</dbReference>
<comment type="caution">
    <text evidence="4">The sequence shown here is derived from an EMBL/GenBank/DDBJ whole genome shotgun (WGS) entry which is preliminary data.</text>
</comment>
<reference evidence="4 5" key="1">
    <citation type="journal article" date="2011" name="Biochem. Biophys. Res. Commun.">
        <title>Increased number of Arginine-based salt bridges contributes to the thermotolerance of thermotolerant acetic acid bacteria, Acetobacter tropicalis SKU1100.</title>
        <authorList>
            <person name="Matsutani M."/>
            <person name="Hirakawa H."/>
            <person name="Nishikura M."/>
            <person name="Soemphol W."/>
            <person name="Ali I.A.I."/>
            <person name="Yakushi T."/>
            <person name="Matsushita K."/>
        </authorList>
    </citation>
    <scope>NUCLEOTIDE SEQUENCE [LARGE SCALE GENOMIC DNA]</scope>
    <source>
        <strain evidence="4 5">NBRC 101654</strain>
    </source>
</reference>
<dbReference type="Gene3D" id="3.55.50.10">
    <property type="entry name" value="Baseplate protein-like domains"/>
    <property type="match status" value="1"/>
</dbReference>
<dbReference type="RefSeq" id="WP_006559890.1">
    <property type="nucleotide sequence ID" value="NZ_BABS01000132.1"/>
</dbReference>
<dbReference type="Gene3D" id="3.30.1920.10">
    <property type="entry name" value="Baseplate protein-like domains - 2 layer sandwich fold"/>
    <property type="match status" value="1"/>
</dbReference>
<dbReference type="Proteomes" id="UP000004319">
    <property type="component" value="Unassembled WGS sequence"/>
</dbReference>